<evidence type="ECO:0000256" key="2">
    <source>
        <dbReference type="ARBA" id="ARBA00010109"/>
    </source>
</evidence>
<keyword evidence="6 8" id="KW-0472">Membrane</keyword>
<sequence>MVDFPFNLPMIYNESKNIIILNNTVLAFIHIQKTGGSLYEDRLVRSGFINKTCLCAHGTRRCSCRNSSGNTWIFSRFSTGWSCGLHADFTELIECIDHKLTKIDGTHDQRQYYFITLLREPTSRYLSEWLHVRRGATWSGARLSCSGQRISIPRTYQPCSFFPVSPLPNSKTGEYAITSRHFLSKDRNVSSRLNVTLLDFLSCEMNLAANRQTRMLADLRLLGCYTNLKSWCSPVPEGMVLSNAQSSLLHSAIENLDNFKFHLHTRYPIRKKRAQYFGIAFFGLMEFPVLSQYLLQQTIGLTFKHHLSEFTPKSFPKSKKTSLWSMLKARFLLNNNGMFGSLRSQIHHQTHVDRIIHQISAKEHDMIQ</sequence>
<evidence type="ECO:0000256" key="3">
    <source>
        <dbReference type="ARBA" id="ARBA00022679"/>
    </source>
</evidence>
<dbReference type="Gene3D" id="3.40.50.300">
    <property type="entry name" value="P-loop containing nucleotide triphosphate hydrolases"/>
    <property type="match status" value="1"/>
</dbReference>
<keyword evidence="3 8" id="KW-0808">Transferase</keyword>
<keyword evidence="10" id="KW-1185">Reference proteome</keyword>
<dbReference type="GO" id="GO:0016020">
    <property type="term" value="C:membrane"/>
    <property type="evidence" value="ECO:0007669"/>
    <property type="project" value="UniProtKB-SubCell"/>
</dbReference>
<evidence type="ECO:0000313" key="9">
    <source>
        <dbReference type="EMBL" id="VEL13413.1"/>
    </source>
</evidence>
<keyword evidence="8" id="KW-0735">Signal-anchor</keyword>
<proteinExistence type="inferred from homology"/>
<keyword evidence="4" id="KW-0812">Transmembrane</keyword>
<comment type="caution">
    <text evidence="9">The sequence shown here is derived from an EMBL/GenBank/DDBJ whole genome shotgun (WGS) entry which is preliminary data.</text>
</comment>
<evidence type="ECO:0000256" key="5">
    <source>
        <dbReference type="ARBA" id="ARBA00022989"/>
    </source>
</evidence>
<comment type="function">
    <text evidence="8">6-O-sulfation enzyme which catalyzes the transfer of sulfate from 3'-phosphoadenosine 5'-phosphosulfate (PAPS) to position 6 of the N-sulfoglucosamine residue (GlcNS) of heparan sulfate.</text>
</comment>
<dbReference type="InterPro" id="IPR010635">
    <property type="entry name" value="Heparan_SO4-6-sulfoTrfase"/>
</dbReference>
<dbReference type="EC" id="2.8.2.-" evidence="8"/>
<evidence type="ECO:0000256" key="7">
    <source>
        <dbReference type="ARBA" id="ARBA00023180"/>
    </source>
</evidence>
<dbReference type="Pfam" id="PF03567">
    <property type="entry name" value="Sulfotransfer_2"/>
    <property type="match status" value="1"/>
</dbReference>
<dbReference type="GO" id="GO:0017095">
    <property type="term" value="F:heparan sulfate 6-sulfotransferase activity"/>
    <property type="evidence" value="ECO:0007669"/>
    <property type="project" value="RHEA"/>
</dbReference>
<dbReference type="AlphaFoldDB" id="A0A448WJT2"/>
<dbReference type="EMBL" id="CAAALY010017710">
    <property type="protein sequence ID" value="VEL13413.1"/>
    <property type="molecule type" value="Genomic_DNA"/>
</dbReference>
<evidence type="ECO:0000256" key="6">
    <source>
        <dbReference type="ARBA" id="ARBA00023136"/>
    </source>
</evidence>
<keyword evidence="7" id="KW-0325">Glycoprotein</keyword>
<reference evidence="9" key="1">
    <citation type="submission" date="2018-11" db="EMBL/GenBank/DDBJ databases">
        <authorList>
            <consortium name="Pathogen Informatics"/>
        </authorList>
    </citation>
    <scope>NUCLEOTIDE SEQUENCE</scope>
</reference>
<comment type="similarity">
    <text evidence="2 8">Belongs to the sulfotransferase 6 family.</text>
</comment>
<dbReference type="InterPro" id="IPR005331">
    <property type="entry name" value="Sulfotransferase"/>
</dbReference>
<name>A0A448WJT2_9PLAT</name>
<organism evidence="9 10">
    <name type="scientific">Protopolystoma xenopodis</name>
    <dbReference type="NCBI Taxonomy" id="117903"/>
    <lineage>
        <taxon>Eukaryota</taxon>
        <taxon>Metazoa</taxon>
        <taxon>Spiralia</taxon>
        <taxon>Lophotrochozoa</taxon>
        <taxon>Platyhelminthes</taxon>
        <taxon>Monogenea</taxon>
        <taxon>Polyopisthocotylea</taxon>
        <taxon>Polystomatidea</taxon>
        <taxon>Polystomatidae</taxon>
        <taxon>Protopolystoma</taxon>
    </lineage>
</organism>
<evidence type="ECO:0000313" key="10">
    <source>
        <dbReference type="Proteomes" id="UP000784294"/>
    </source>
</evidence>
<comment type="catalytic activity">
    <reaction evidence="8">
        <text>alpha-D-glucosaminyl-[heparan sulfate](n) + 3'-phosphoadenylyl sulfate = 6-sulfo-alpha-D-glucosaminyl-[heparan sulfate](n) + adenosine 3',5'-bisphosphate + H(+)</text>
        <dbReference type="Rhea" id="RHEA:56604"/>
        <dbReference type="Rhea" id="RHEA-COMP:9830"/>
        <dbReference type="Rhea" id="RHEA-COMP:14621"/>
        <dbReference type="ChEBI" id="CHEBI:15378"/>
        <dbReference type="ChEBI" id="CHEBI:58339"/>
        <dbReference type="ChEBI" id="CHEBI:58343"/>
        <dbReference type="ChEBI" id="CHEBI:58388"/>
        <dbReference type="ChEBI" id="CHEBI:140604"/>
    </reaction>
</comment>
<gene>
    <name evidence="9" type="ORF">PXEA_LOCUS6853</name>
</gene>
<accession>A0A448WJT2</accession>
<protein>
    <recommendedName>
        <fullName evidence="8">Heparan-sulfate 6-O-sulfotransferase</fullName>
        <ecNumber evidence="8">2.8.2.-</ecNumber>
    </recommendedName>
</protein>
<dbReference type="OrthoDB" id="406981at2759"/>
<dbReference type="PANTHER" id="PTHR12812:SF0">
    <property type="entry name" value="HEPARAN-SULFATE 6-O-SULFOTRANSFERASE"/>
    <property type="match status" value="1"/>
</dbReference>
<dbReference type="Proteomes" id="UP000784294">
    <property type="component" value="Unassembled WGS sequence"/>
</dbReference>
<dbReference type="InterPro" id="IPR027417">
    <property type="entry name" value="P-loop_NTPase"/>
</dbReference>
<evidence type="ECO:0000256" key="8">
    <source>
        <dbReference type="RuleBase" id="RU364122"/>
    </source>
</evidence>
<comment type="subcellular location">
    <subcellularLocation>
        <location evidence="1">Membrane</location>
        <topology evidence="1">Single-pass membrane protein</topology>
    </subcellularLocation>
    <subcellularLocation>
        <location evidence="8">Membrane</location>
        <topology evidence="8">Single-pass type II membrane protein</topology>
    </subcellularLocation>
</comment>
<dbReference type="PANTHER" id="PTHR12812">
    <property type="entry name" value="HEPARAN SULFATE 6-O-SULFOTRANSFERASE 3"/>
    <property type="match status" value="1"/>
</dbReference>
<evidence type="ECO:0000256" key="1">
    <source>
        <dbReference type="ARBA" id="ARBA00004167"/>
    </source>
</evidence>
<evidence type="ECO:0000256" key="4">
    <source>
        <dbReference type="ARBA" id="ARBA00022692"/>
    </source>
</evidence>
<feature type="non-terminal residue" evidence="9">
    <location>
        <position position="368"/>
    </location>
</feature>
<keyword evidence="5" id="KW-1133">Transmembrane helix</keyword>